<protein>
    <submittedName>
        <fullName evidence="1">Uncharacterized protein</fullName>
    </submittedName>
</protein>
<reference evidence="1" key="2">
    <citation type="submission" date="2023-10" db="EMBL/GenBank/DDBJ databases">
        <authorList>
            <person name="Choi B."/>
        </authorList>
    </citation>
    <scope>NUCLEOTIDE SEQUENCE</scope>
    <source>
        <strain evidence="1">UMB0763</strain>
    </source>
</reference>
<accession>A0AAF1BWA1</accession>
<dbReference type="RefSeq" id="WP_257877875.1">
    <property type="nucleotide sequence ID" value="NZ_CP136958.1"/>
</dbReference>
<dbReference type="KEGG" id="cpyr:CYJ47_00050"/>
<gene>
    <name evidence="1" type="ORF">CYJ47_00050</name>
</gene>
<evidence type="ECO:0000313" key="1">
    <source>
        <dbReference type="EMBL" id="WOT02212.1"/>
    </source>
</evidence>
<dbReference type="AlphaFoldDB" id="A0AAF1BWA1"/>
<evidence type="ECO:0000313" key="2">
    <source>
        <dbReference type="Proteomes" id="UP000234560"/>
    </source>
</evidence>
<dbReference type="EMBL" id="CP136958">
    <property type="protein sequence ID" value="WOT02212.1"/>
    <property type="molecule type" value="Genomic_DNA"/>
</dbReference>
<reference evidence="1" key="1">
    <citation type="submission" date="2017-12" db="EMBL/GenBank/DDBJ databases">
        <authorList>
            <person name="Thomas-White K."/>
            <person name="Wolfe A.J."/>
        </authorList>
    </citation>
    <scope>NUCLEOTIDE SEQUENCE</scope>
    <source>
        <strain evidence="1">UMB0763</strain>
    </source>
</reference>
<name>A0AAF1BWA1_9CORY</name>
<sequence length="41" mass="4196">MARQAYGYRSKGISIAAGLVALSMVAQIAPATALPIQPATH</sequence>
<dbReference type="Proteomes" id="UP000234560">
    <property type="component" value="Chromosome"/>
</dbReference>
<proteinExistence type="predicted"/>
<organism evidence="1 2">
    <name type="scientific">Corynebacterium pyruviciproducens</name>
    <dbReference type="NCBI Taxonomy" id="598660"/>
    <lineage>
        <taxon>Bacteria</taxon>
        <taxon>Bacillati</taxon>
        <taxon>Actinomycetota</taxon>
        <taxon>Actinomycetes</taxon>
        <taxon>Mycobacteriales</taxon>
        <taxon>Corynebacteriaceae</taxon>
        <taxon>Corynebacterium</taxon>
    </lineage>
</organism>